<dbReference type="Proteomes" id="UP000254400">
    <property type="component" value="Unassembled WGS sequence"/>
</dbReference>
<accession>A0A378XPX4</accession>
<dbReference type="AlphaFoldDB" id="A0A378XPX4"/>
<organism evidence="1 2">
    <name type="scientific">Paenibacillus polymyxa</name>
    <name type="common">Bacillus polymyxa</name>
    <dbReference type="NCBI Taxonomy" id="1406"/>
    <lineage>
        <taxon>Bacteria</taxon>
        <taxon>Bacillati</taxon>
        <taxon>Bacillota</taxon>
        <taxon>Bacilli</taxon>
        <taxon>Bacillales</taxon>
        <taxon>Paenibacillaceae</taxon>
        <taxon>Paenibacillus</taxon>
    </lineage>
</organism>
<evidence type="ECO:0000313" key="1">
    <source>
        <dbReference type="EMBL" id="SUA63963.1"/>
    </source>
</evidence>
<protein>
    <submittedName>
        <fullName evidence="1">Uncharacterized protein</fullName>
    </submittedName>
</protein>
<name>A0A378XPX4_PAEPO</name>
<reference evidence="1 2" key="1">
    <citation type="submission" date="2018-06" db="EMBL/GenBank/DDBJ databases">
        <authorList>
            <consortium name="Pathogen Informatics"/>
            <person name="Doyle S."/>
        </authorList>
    </citation>
    <scope>NUCLEOTIDE SEQUENCE [LARGE SCALE GENOMIC DNA]</scope>
    <source>
        <strain evidence="1 2">NCTC10343</strain>
    </source>
</reference>
<evidence type="ECO:0000313" key="2">
    <source>
        <dbReference type="Proteomes" id="UP000254400"/>
    </source>
</evidence>
<dbReference type="EMBL" id="UGSC01000001">
    <property type="protein sequence ID" value="SUA63963.1"/>
    <property type="molecule type" value="Genomic_DNA"/>
</dbReference>
<gene>
    <name evidence="1" type="ORF">NCTC10343_00825</name>
</gene>
<proteinExistence type="predicted"/>
<sequence>MLFLIKGEQLSVPLISFNESDKVELMFYGIYMVLQLNTDSMIRGFCYAVLLAS</sequence>